<dbReference type="PANTHER" id="PTHR38105:SF5">
    <property type="entry name" value="OUTER MEMBRANE PROTEIN"/>
    <property type="match status" value="1"/>
</dbReference>
<gene>
    <name evidence="4" type="primary">kdgM</name>
    <name evidence="3" type="ORF">IRZ65_12025</name>
    <name evidence="4" type="ORF">NCTC11842_05502</name>
</gene>
<evidence type="ECO:0000313" key="5">
    <source>
        <dbReference type="Proteomes" id="UP000250443"/>
    </source>
</evidence>
<organism evidence="4 5">
    <name type="scientific">Pseudomonas luteola</name>
    <dbReference type="NCBI Taxonomy" id="47886"/>
    <lineage>
        <taxon>Bacteria</taxon>
        <taxon>Pseudomonadati</taxon>
        <taxon>Pseudomonadota</taxon>
        <taxon>Gammaproteobacteria</taxon>
        <taxon>Pseudomonadales</taxon>
        <taxon>Pseudomonadaceae</taxon>
        <taxon>Pseudomonas</taxon>
    </lineage>
</organism>
<sequence>MKITIKTLAVATSLGITVLAGNAQAADSGYINYRHQYLEDSKLHSDRVLIGIRLDNGLGFEGELKYKTGGSRKDVAFDNTVGDGHEFTADYRYSLTPQWTIAPFISLVAVENATTYRTGARLGYKVNNQWTISGRYRYEARKLDRNQIDESVPDRAKRDQHVHRFDGWLGYAPGGKWSYEYNLVYFKADYTRYNGKKNDYEQALAFKYKLDKRWQPFFEVGDVKVNSTDSDRQMRLRVGVHYSF</sequence>
<dbReference type="RefSeq" id="WP_010798926.1">
    <property type="nucleotide sequence ID" value="NZ_CP069263.1"/>
</dbReference>
<evidence type="ECO:0000256" key="2">
    <source>
        <dbReference type="SAM" id="SignalP"/>
    </source>
</evidence>
<dbReference type="Pfam" id="PF06178">
    <property type="entry name" value="KdgM"/>
    <property type="match status" value="1"/>
</dbReference>
<reference evidence="3 6" key="2">
    <citation type="submission" date="2020-10" db="EMBL/GenBank/DDBJ databases">
        <title>Genome sequences of Pseudomonas isolates.</title>
        <authorList>
            <person name="Wessels L."/>
            <person name="Reich F."/>
            <person name="Hammerl J."/>
        </authorList>
    </citation>
    <scope>NUCLEOTIDE SEQUENCE [LARGE SCALE GENOMIC DNA]</scope>
    <source>
        <strain evidence="3 6">20-MO00624-0</strain>
    </source>
</reference>
<accession>A0A2X2F6X6</accession>
<protein>
    <submittedName>
        <fullName evidence="3 4">Porin</fullName>
    </submittedName>
</protein>
<evidence type="ECO:0000313" key="6">
    <source>
        <dbReference type="Proteomes" id="UP000626180"/>
    </source>
</evidence>
<dbReference type="InterPro" id="IPR009331">
    <property type="entry name" value="Oligogalacturonate-sp_porin"/>
</dbReference>
<dbReference type="Proteomes" id="UP000250443">
    <property type="component" value="Unassembled WGS sequence"/>
</dbReference>
<dbReference type="PANTHER" id="PTHR38105">
    <property type="entry name" value="OUTER MEMBRANE PROTEIN-RELATED-RELATED"/>
    <property type="match status" value="1"/>
</dbReference>
<reference evidence="4 5" key="1">
    <citation type="submission" date="2018-06" db="EMBL/GenBank/DDBJ databases">
        <authorList>
            <consortium name="Pathogen Informatics"/>
            <person name="Doyle S."/>
        </authorList>
    </citation>
    <scope>NUCLEOTIDE SEQUENCE [LARGE SCALE GENOMIC DNA]</scope>
    <source>
        <strain evidence="4 5">NCTC11842</strain>
    </source>
</reference>
<keyword evidence="1 2" id="KW-0732">Signal</keyword>
<dbReference type="EMBL" id="JADMCD010000005">
    <property type="protein sequence ID" value="MBF8641412.1"/>
    <property type="molecule type" value="Genomic_DNA"/>
</dbReference>
<evidence type="ECO:0000313" key="4">
    <source>
        <dbReference type="EMBL" id="SPZ16469.1"/>
    </source>
</evidence>
<evidence type="ECO:0000256" key="1">
    <source>
        <dbReference type="ARBA" id="ARBA00022729"/>
    </source>
</evidence>
<dbReference type="InterPro" id="IPR053713">
    <property type="entry name" value="Bact_OM_Channel_sf"/>
</dbReference>
<feature type="signal peptide" evidence="2">
    <location>
        <begin position="1"/>
        <end position="25"/>
    </location>
</feature>
<dbReference type="Proteomes" id="UP000626180">
    <property type="component" value="Unassembled WGS sequence"/>
</dbReference>
<proteinExistence type="predicted"/>
<dbReference type="Gene3D" id="2.40.160.40">
    <property type="entry name" value="monomeric porin ompg"/>
    <property type="match status" value="1"/>
</dbReference>
<dbReference type="GO" id="GO:0015772">
    <property type="term" value="P:oligosaccharide transport"/>
    <property type="evidence" value="ECO:0007669"/>
    <property type="project" value="TreeGrafter"/>
</dbReference>
<dbReference type="SUPFAM" id="SSF56935">
    <property type="entry name" value="Porins"/>
    <property type="match status" value="1"/>
</dbReference>
<keyword evidence="6" id="KW-1185">Reference proteome</keyword>
<feature type="chain" id="PRO_5044386931" evidence="2">
    <location>
        <begin position="26"/>
        <end position="244"/>
    </location>
</feature>
<dbReference type="GO" id="GO:0015288">
    <property type="term" value="F:porin activity"/>
    <property type="evidence" value="ECO:0007669"/>
    <property type="project" value="TreeGrafter"/>
</dbReference>
<dbReference type="AlphaFoldDB" id="A0A2X2F6X6"/>
<evidence type="ECO:0000313" key="3">
    <source>
        <dbReference type="EMBL" id="MBF8641412.1"/>
    </source>
</evidence>
<dbReference type="EMBL" id="UAUF01000015">
    <property type="protein sequence ID" value="SPZ16469.1"/>
    <property type="molecule type" value="Genomic_DNA"/>
</dbReference>
<dbReference type="GO" id="GO:0009279">
    <property type="term" value="C:cell outer membrane"/>
    <property type="evidence" value="ECO:0007669"/>
    <property type="project" value="TreeGrafter"/>
</dbReference>
<name>A0A2X2F6X6_PSELU</name>